<comment type="caution">
    <text evidence="1">The sequence shown here is derived from an EMBL/GenBank/DDBJ whole genome shotgun (WGS) entry which is preliminary data.</text>
</comment>
<dbReference type="EMBL" id="JALKCH010000009">
    <property type="protein sequence ID" value="MCK0198118.1"/>
    <property type="molecule type" value="Genomic_DNA"/>
</dbReference>
<proteinExistence type="predicted"/>
<protein>
    <recommendedName>
        <fullName evidence="3">Phage tail protein</fullName>
    </recommendedName>
</protein>
<dbReference type="Proteomes" id="UP001203284">
    <property type="component" value="Unassembled WGS sequence"/>
</dbReference>
<sequence>MSDPSITSWVRLEPQARDPQMTNSLKARLLDPLWLLSRQWQMGEFQAEDSGTPVLATMDATTATLTRQWPGPLPADTQATAAAFDPLAQPLEALIERRPMRAEAADDLRLLPFSADAGQHFLRMLAAQATSRDYRDIVTAHFALQLPTGVASDEPTRRFIALMAGRVPDGRRLAAAFRAGIEQVVADAALGIEPGDRAKVITAATGWLVWYDGFCSQPANPADTWVADRLEYALTLTARISADPMDEINLTASGIDDGRVDWCSFDLNAEVNLGSLPDRRFVAKTHTAVPAPVTFRGAPAPRYWEMEEAGLAYGLMPVGPTDLAQLMAIEYASSFGNDWFVVPLTLPIGSVTRIDSLVITDSFGVRTMIRPIGDSGLAAPGWSMWSLDHIRYPGEEPAPLPHGNLFFLPSTAGRLLDGPMLEDVFFARDEMANMAWAMERSIESPMEQAMHRPGDLSDTSSDLPTGGLRYRLASTVPENWIPLLPVQRIGADGKMIQRLRRGAILEPDGSQISHPAQGDILAGVADLLLFDEEIPREGLRLTRNRRMARWIDGGTWLWTAYRRQIGKGEGSGGLRFDQLDPAPS</sequence>
<reference evidence="1 2" key="1">
    <citation type="submission" date="2022-04" db="EMBL/GenBank/DDBJ databases">
        <authorList>
            <person name="Grouzdev D.S."/>
            <person name="Pantiukh K.S."/>
            <person name="Krutkina M.S."/>
        </authorList>
    </citation>
    <scope>NUCLEOTIDE SEQUENCE [LARGE SCALE GENOMIC DNA]</scope>
    <source>
        <strain evidence="1 2">6x-1</strain>
    </source>
</reference>
<dbReference type="RefSeq" id="WP_247030018.1">
    <property type="nucleotide sequence ID" value="NZ_JALKCH010000009.1"/>
</dbReference>
<evidence type="ECO:0000313" key="1">
    <source>
        <dbReference type="EMBL" id="MCK0198118.1"/>
    </source>
</evidence>
<accession>A0ABT0DDR6</accession>
<organism evidence="1 2">
    <name type="scientific">Ancylobacter crimeensis</name>
    <dbReference type="NCBI Taxonomy" id="2579147"/>
    <lineage>
        <taxon>Bacteria</taxon>
        <taxon>Pseudomonadati</taxon>
        <taxon>Pseudomonadota</taxon>
        <taxon>Alphaproteobacteria</taxon>
        <taxon>Hyphomicrobiales</taxon>
        <taxon>Xanthobacteraceae</taxon>
        <taxon>Ancylobacter</taxon>
    </lineage>
</organism>
<evidence type="ECO:0008006" key="3">
    <source>
        <dbReference type="Google" id="ProtNLM"/>
    </source>
</evidence>
<keyword evidence="2" id="KW-1185">Reference proteome</keyword>
<gene>
    <name evidence="1" type="ORF">MWN34_14485</name>
</gene>
<name>A0ABT0DDR6_9HYPH</name>
<evidence type="ECO:0000313" key="2">
    <source>
        <dbReference type="Proteomes" id="UP001203284"/>
    </source>
</evidence>